<dbReference type="OrthoDB" id="410651at2759"/>
<feature type="compositionally biased region" description="Low complexity" evidence="1">
    <location>
        <begin position="438"/>
        <end position="452"/>
    </location>
</feature>
<dbReference type="GO" id="GO:0005096">
    <property type="term" value="F:GTPase activator activity"/>
    <property type="evidence" value="ECO:0007669"/>
    <property type="project" value="TreeGrafter"/>
</dbReference>
<comment type="caution">
    <text evidence="3">The sequence shown here is derived from an EMBL/GenBank/DDBJ whole genome shotgun (WGS) entry which is preliminary data.</text>
</comment>
<dbReference type="InterPro" id="IPR001251">
    <property type="entry name" value="CRAL-TRIO_dom"/>
</dbReference>
<accession>A0A642V2G1</accession>
<dbReference type="InterPro" id="IPR036865">
    <property type="entry name" value="CRAL-TRIO_dom_sf"/>
</dbReference>
<evidence type="ECO:0000259" key="2">
    <source>
        <dbReference type="PROSITE" id="PS50238"/>
    </source>
</evidence>
<dbReference type="InterPro" id="IPR000198">
    <property type="entry name" value="RhoGAP_dom"/>
</dbReference>
<dbReference type="GO" id="GO:0007264">
    <property type="term" value="P:small GTPase-mediated signal transduction"/>
    <property type="evidence" value="ECO:0007669"/>
    <property type="project" value="TreeGrafter"/>
</dbReference>
<sequence length="555" mass="62074">MMEGKEKRVLSYNEIQRLADKVVHISRTFDPSTRLPIVVVDSTQFPPPQSDVYSQLVGQVLERLPKTNYVVVFFACGAPNKPSWSWVAKTYSMLDRPTKKRIKKLYVVHESWWVRAVTEMLRGVVSSKFKRKIVHVSSLSQLAQHIDITLIDIKPAVYTHNNKVERQITIPRHSTPVFGVNINYYDDSFELPQLWYDVFSYLGVTAPNTKSIFNNLEYEHEVELVYILKEAYDRGHLVDLDDYGPQVTASLLKLYLYKLPSAIIPIDKISLPLQDSIDYTLHIWDNLPLLSRHLLPDVLSLLTSIVAHASRTMQSPTTLAMSLVKCLTGVSATNKEASAIATRYCRNLIEFWPNICQKRDNYDSENPFASPTHSRNTSVELNIKKRPFAHKASSASMSSSYGSLPFYAISKNNSTPELRTEQSLIDLNDTEQDLDPFTTSSRTSSSSSSASSVIRPTKTSMGPPPVPAKSKAAVAAASASILRPSQKPNINDGPSPTETKPPPSSPPKPKFGPRSKSVAPTRRGKMVAELAKLYEEKGHSAQILVQLDRSKSSKT</sequence>
<evidence type="ECO:0000313" key="3">
    <source>
        <dbReference type="EMBL" id="KAA8911166.1"/>
    </source>
</evidence>
<keyword evidence="4" id="KW-1185">Reference proteome</keyword>
<dbReference type="Proteomes" id="UP000761534">
    <property type="component" value="Unassembled WGS sequence"/>
</dbReference>
<dbReference type="SUPFAM" id="SSF52087">
    <property type="entry name" value="CRAL/TRIO domain"/>
    <property type="match status" value="1"/>
</dbReference>
<dbReference type="AlphaFoldDB" id="A0A642V2G1"/>
<dbReference type="PANTHER" id="PTHR45808">
    <property type="entry name" value="RHO GTPASE-ACTIVATING PROTEIN 68F"/>
    <property type="match status" value="1"/>
</dbReference>
<dbReference type="PROSITE" id="PS50238">
    <property type="entry name" value="RHOGAP"/>
    <property type="match status" value="1"/>
</dbReference>
<feature type="region of interest" description="Disordered" evidence="1">
    <location>
        <begin position="432"/>
        <end position="524"/>
    </location>
</feature>
<feature type="compositionally biased region" description="Low complexity" evidence="1">
    <location>
        <begin position="468"/>
        <end position="480"/>
    </location>
</feature>
<protein>
    <recommendedName>
        <fullName evidence="2">Rho-GAP domain-containing protein</fullName>
    </recommendedName>
</protein>
<dbReference type="Pfam" id="PF13716">
    <property type="entry name" value="CRAL_TRIO_2"/>
    <property type="match status" value="1"/>
</dbReference>
<organism evidence="3 4">
    <name type="scientific">Trichomonascus ciferrii</name>
    <dbReference type="NCBI Taxonomy" id="44093"/>
    <lineage>
        <taxon>Eukaryota</taxon>
        <taxon>Fungi</taxon>
        <taxon>Dikarya</taxon>
        <taxon>Ascomycota</taxon>
        <taxon>Saccharomycotina</taxon>
        <taxon>Dipodascomycetes</taxon>
        <taxon>Dipodascales</taxon>
        <taxon>Trichomonascaceae</taxon>
        <taxon>Trichomonascus</taxon>
        <taxon>Trichomonascus ciferrii complex</taxon>
    </lineage>
</organism>
<dbReference type="SUPFAM" id="SSF48350">
    <property type="entry name" value="GTPase activation domain, GAP"/>
    <property type="match status" value="1"/>
</dbReference>
<dbReference type="GO" id="GO:0005737">
    <property type="term" value="C:cytoplasm"/>
    <property type="evidence" value="ECO:0007669"/>
    <property type="project" value="TreeGrafter"/>
</dbReference>
<dbReference type="EMBL" id="SWFS01000291">
    <property type="protein sequence ID" value="KAA8911166.1"/>
    <property type="molecule type" value="Genomic_DNA"/>
</dbReference>
<feature type="domain" description="Rho-GAP" evidence="2">
    <location>
        <begin position="180"/>
        <end position="356"/>
    </location>
</feature>
<dbReference type="Gene3D" id="3.40.525.10">
    <property type="entry name" value="CRAL-TRIO lipid binding domain"/>
    <property type="match status" value="1"/>
</dbReference>
<proteinExistence type="predicted"/>
<evidence type="ECO:0000313" key="4">
    <source>
        <dbReference type="Proteomes" id="UP000761534"/>
    </source>
</evidence>
<reference evidence="3" key="1">
    <citation type="journal article" date="2019" name="G3 (Bethesda)">
        <title>Genome Assemblies of Two Rare Opportunistic Yeast Pathogens: Diutina rugosa (syn. Candida rugosa) and Trichomonascus ciferrii (syn. Candida ciferrii).</title>
        <authorList>
            <person name="Mixao V."/>
            <person name="Saus E."/>
            <person name="Hansen A.P."/>
            <person name="Lass-Florl C."/>
            <person name="Gabaldon T."/>
        </authorList>
    </citation>
    <scope>NUCLEOTIDE SEQUENCE</scope>
    <source>
        <strain evidence="3">CBS 4856</strain>
    </source>
</reference>
<dbReference type="Pfam" id="PF00620">
    <property type="entry name" value="RhoGAP"/>
    <property type="match status" value="1"/>
</dbReference>
<feature type="compositionally biased region" description="Pro residues" evidence="1">
    <location>
        <begin position="499"/>
        <end position="510"/>
    </location>
</feature>
<evidence type="ECO:0000256" key="1">
    <source>
        <dbReference type="SAM" id="MobiDB-lite"/>
    </source>
</evidence>
<dbReference type="InterPro" id="IPR008936">
    <property type="entry name" value="Rho_GTPase_activation_prot"/>
</dbReference>
<dbReference type="PANTHER" id="PTHR45808:SF2">
    <property type="entry name" value="RHO GTPASE-ACTIVATING PROTEIN 68F"/>
    <property type="match status" value="1"/>
</dbReference>
<dbReference type="VEuPathDB" id="FungiDB:TRICI_003888"/>
<gene>
    <name evidence="3" type="ORF">TRICI_003888</name>
</gene>
<dbReference type="CDD" id="cd00170">
    <property type="entry name" value="SEC14"/>
    <property type="match status" value="1"/>
</dbReference>
<name>A0A642V2G1_9ASCO</name>
<dbReference type="Gene3D" id="1.10.555.10">
    <property type="entry name" value="Rho GTPase activation protein"/>
    <property type="match status" value="1"/>
</dbReference>